<evidence type="ECO:0000256" key="4">
    <source>
        <dbReference type="ARBA" id="ARBA00022989"/>
    </source>
</evidence>
<feature type="transmembrane region" description="Helical" evidence="6">
    <location>
        <begin position="290"/>
        <end position="310"/>
    </location>
</feature>
<dbReference type="RefSeq" id="WP_066542368.1">
    <property type="nucleotide sequence ID" value="NZ_MASJ01000001.1"/>
</dbReference>
<dbReference type="OrthoDB" id="9763003at2"/>
<organism evidence="8 9">
    <name type="scientific">Caryophanon tenue</name>
    <dbReference type="NCBI Taxonomy" id="33978"/>
    <lineage>
        <taxon>Bacteria</taxon>
        <taxon>Bacillati</taxon>
        <taxon>Bacillota</taxon>
        <taxon>Bacilli</taxon>
        <taxon>Bacillales</taxon>
        <taxon>Caryophanaceae</taxon>
        <taxon>Caryophanon</taxon>
    </lineage>
</organism>
<proteinExistence type="predicted"/>
<feature type="domain" description="PhoU" evidence="7">
    <location>
        <begin position="348"/>
        <end position="434"/>
    </location>
</feature>
<comment type="subcellular location">
    <subcellularLocation>
        <location evidence="1">Cell membrane</location>
        <topology evidence="1">Multi-pass membrane protein</topology>
    </subcellularLocation>
</comment>
<keyword evidence="2" id="KW-1003">Cell membrane</keyword>
<dbReference type="Pfam" id="PF02690">
    <property type="entry name" value="Na_Pi_cotrans"/>
    <property type="match status" value="1"/>
</dbReference>
<dbReference type="NCBIfam" id="TIGR00704">
    <property type="entry name" value="NaPi_cotrn_rel"/>
    <property type="match status" value="1"/>
</dbReference>
<evidence type="ECO:0000256" key="1">
    <source>
        <dbReference type="ARBA" id="ARBA00004651"/>
    </source>
</evidence>
<dbReference type="InterPro" id="IPR004633">
    <property type="entry name" value="NaPi_cotrn-rel/YqeW-like"/>
</dbReference>
<feature type="domain" description="PhoU" evidence="7">
    <location>
        <begin position="454"/>
        <end position="538"/>
    </location>
</feature>
<comment type="caution">
    <text evidence="8">The sequence shown here is derived from an EMBL/GenBank/DDBJ whole genome shotgun (WGS) entry which is preliminary data.</text>
</comment>
<dbReference type="STRING" id="33978.A6M13_01645"/>
<feature type="transmembrane region" description="Helical" evidence="6">
    <location>
        <begin position="134"/>
        <end position="152"/>
    </location>
</feature>
<evidence type="ECO:0000256" key="5">
    <source>
        <dbReference type="ARBA" id="ARBA00023136"/>
    </source>
</evidence>
<dbReference type="EMBL" id="MASJ01000001">
    <property type="protein sequence ID" value="OCS88575.1"/>
    <property type="molecule type" value="Genomic_DNA"/>
</dbReference>
<feature type="transmembrane region" description="Helical" evidence="6">
    <location>
        <begin position="177"/>
        <end position="200"/>
    </location>
</feature>
<sequence length="541" mass="60471">MEIDWQSLLFHFLGGLGLFLFSIQYMGEGFQKLAGTRLRDMLDRYTSTPLRAVLVGMLVTMIIQSSSGTTVLTVGLVSARLMTLRQAIAVIMGANIGTTITAFIIGFNFEEYSYPFLAVGAFILFFFKKHKYDNLGRVLFGFGGIFAGLQLMSESLEPLRLSGGFNDLMLSMADAPILGVIAGIALTLIMQSSSATIAILQEMYANDLIGLYAALPIVFGDNIGTTVTAILASLGATIYAKRAALAHLLFNVFGACLFMLLLPLFYSYVEAMGQWLDLGPKMQIAVAHGTFNIVNTCIQLPFIGGLIWLVTKILPSGNDKLPDEAMELDDAFLTQAPSIAIGQAKEEVLRMGVYAMRGLEETRAFFLTHDHRHEVAVIQFEDAINHVDEKTTAYLMRLSKQTLTDIDIRRYHTLLDQMKDFERIGDHFKNLLELIHYREQWQIELPESALNDVKTMFTLTIENIQMAIEIVNTNDRHLAEKLFKQERKIDEWENRIRHLYVESLDQQAISPTGSVLLTDIASHLERISDRTASIANSVLDL</sequence>
<feature type="transmembrane region" description="Helical" evidence="6">
    <location>
        <begin position="245"/>
        <end position="269"/>
    </location>
</feature>
<accession>A0A1C0YN25</accession>
<dbReference type="InterPro" id="IPR003841">
    <property type="entry name" value="Na/Pi_transpt"/>
</dbReference>
<name>A0A1C0YN25_9BACL</name>
<dbReference type="NCBIfam" id="NF037997">
    <property type="entry name" value="Na_Pi_symport"/>
    <property type="match status" value="1"/>
</dbReference>
<dbReference type="GO" id="GO:0005436">
    <property type="term" value="F:sodium:phosphate symporter activity"/>
    <property type="evidence" value="ECO:0007669"/>
    <property type="project" value="InterPro"/>
</dbReference>
<keyword evidence="4 6" id="KW-1133">Transmembrane helix</keyword>
<evidence type="ECO:0000256" key="2">
    <source>
        <dbReference type="ARBA" id="ARBA00022475"/>
    </source>
</evidence>
<dbReference type="InterPro" id="IPR038078">
    <property type="entry name" value="PhoU-like_sf"/>
</dbReference>
<reference evidence="8 9" key="1">
    <citation type="submission" date="2016-07" db="EMBL/GenBank/DDBJ databases">
        <title>Caryophanon tenue genome sequencing.</title>
        <authorList>
            <person name="Verma A."/>
            <person name="Pal Y."/>
            <person name="Krishnamurthi S."/>
        </authorList>
    </citation>
    <scope>NUCLEOTIDE SEQUENCE [LARGE SCALE GENOMIC DNA]</scope>
    <source>
        <strain evidence="8 9">DSM 14152</strain>
    </source>
</reference>
<dbReference type="SUPFAM" id="SSF109755">
    <property type="entry name" value="PhoU-like"/>
    <property type="match status" value="1"/>
</dbReference>
<dbReference type="GO" id="GO:0044341">
    <property type="term" value="P:sodium-dependent phosphate transport"/>
    <property type="evidence" value="ECO:0007669"/>
    <property type="project" value="InterPro"/>
</dbReference>
<keyword evidence="5 6" id="KW-0472">Membrane</keyword>
<evidence type="ECO:0000313" key="9">
    <source>
        <dbReference type="Proteomes" id="UP000093199"/>
    </source>
</evidence>
<dbReference type="Gene3D" id="1.20.58.220">
    <property type="entry name" value="Phosphate transport system protein phou homolog 2, domain 2"/>
    <property type="match status" value="1"/>
</dbReference>
<keyword evidence="9" id="KW-1185">Reference proteome</keyword>
<dbReference type="GO" id="GO:0005886">
    <property type="term" value="C:plasma membrane"/>
    <property type="evidence" value="ECO:0007669"/>
    <property type="project" value="UniProtKB-SubCell"/>
</dbReference>
<gene>
    <name evidence="8" type="ORF">A6M13_01645</name>
</gene>
<evidence type="ECO:0000256" key="3">
    <source>
        <dbReference type="ARBA" id="ARBA00022692"/>
    </source>
</evidence>
<dbReference type="PANTHER" id="PTHR10010:SF46">
    <property type="entry name" value="SODIUM-DEPENDENT PHOSPHATE TRANSPORT PROTEIN 2B"/>
    <property type="match status" value="1"/>
</dbReference>
<dbReference type="AlphaFoldDB" id="A0A1C0YN25"/>
<feature type="transmembrane region" description="Helical" evidence="6">
    <location>
        <begin position="7"/>
        <end position="27"/>
    </location>
</feature>
<feature type="transmembrane region" description="Helical" evidence="6">
    <location>
        <begin position="52"/>
        <end position="75"/>
    </location>
</feature>
<evidence type="ECO:0000256" key="6">
    <source>
        <dbReference type="SAM" id="Phobius"/>
    </source>
</evidence>
<dbReference type="InterPro" id="IPR026022">
    <property type="entry name" value="PhoU_dom"/>
</dbReference>
<dbReference type="Proteomes" id="UP000093199">
    <property type="component" value="Unassembled WGS sequence"/>
</dbReference>
<evidence type="ECO:0000259" key="7">
    <source>
        <dbReference type="Pfam" id="PF01895"/>
    </source>
</evidence>
<feature type="transmembrane region" description="Helical" evidence="6">
    <location>
        <begin position="87"/>
        <end position="106"/>
    </location>
</feature>
<feature type="transmembrane region" description="Helical" evidence="6">
    <location>
        <begin position="212"/>
        <end position="239"/>
    </location>
</feature>
<feature type="transmembrane region" description="Helical" evidence="6">
    <location>
        <begin position="112"/>
        <end position="127"/>
    </location>
</feature>
<protein>
    <submittedName>
        <fullName evidence="8">Sodium-dependent phosphate transporter</fullName>
    </submittedName>
</protein>
<evidence type="ECO:0000313" key="8">
    <source>
        <dbReference type="EMBL" id="OCS88575.1"/>
    </source>
</evidence>
<dbReference type="Pfam" id="PF01895">
    <property type="entry name" value="PhoU"/>
    <property type="match status" value="2"/>
</dbReference>
<dbReference type="PANTHER" id="PTHR10010">
    <property type="entry name" value="SOLUTE CARRIER FAMILY 34 SODIUM PHOSPHATE , MEMBER 2-RELATED"/>
    <property type="match status" value="1"/>
</dbReference>
<keyword evidence="3 6" id="KW-0812">Transmembrane</keyword>